<feature type="compositionally biased region" description="Low complexity" evidence="9">
    <location>
        <begin position="1068"/>
        <end position="1081"/>
    </location>
</feature>
<reference evidence="12" key="1">
    <citation type="submission" date="2023-08" db="EMBL/GenBank/DDBJ databases">
        <title>A de novo genome assembly of Solanum verrucosum Schlechtendal, a Mexican diploid species geographically isolated from the other diploid A-genome species in potato relatives.</title>
        <authorList>
            <person name="Hosaka K."/>
        </authorList>
    </citation>
    <scope>NUCLEOTIDE SEQUENCE</scope>
    <source>
        <tissue evidence="12">Young leaves</tissue>
    </source>
</reference>
<feature type="transmembrane region" description="Helical" evidence="10">
    <location>
        <begin position="299"/>
        <end position="317"/>
    </location>
</feature>
<comment type="similarity">
    <text evidence="2">Belongs to the ABC transporter superfamily. ABCA family. CPR flippase (TC 3.A.1.211) subfamily.</text>
</comment>
<dbReference type="CDD" id="cd03263">
    <property type="entry name" value="ABC_subfamily_A"/>
    <property type="match status" value="1"/>
</dbReference>
<evidence type="ECO:0000256" key="8">
    <source>
        <dbReference type="ARBA" id="ARBA00023136"/>
    </source>
</evidence>
<name>A0AAF0TI76_SOLVR</name>
<feature type="compositionally biased region" description="Basic and acidic residues" evidence="9">
    <location>
        <begin position="1229"/>
        <end position="1241"/>
    </location>
</feature>
<dbReference type="GO" id="GO:0005319">
    <property type="term" value="F:lipid transporter activity"/>
    <property type="evidence" value="ECO:0007669"/>
    <property type="project" value="TreeGrafter"/>
</dbReference>
<evidence type="ECO:0000256" key="2">
    <source>
        <dbReference type="ARBA" id="ARBA00008526"/>
    </source>
</evidence>
<evidence type="ECO:0000256" key="4">
    <source>
        <dbReference type="ARBA" id="ARBA00022692"/>
    </source>
</evidence>
<feature type="transmembrane region" description="Helical" evidence="10">
    <location>
        <begin position="373"/>
        <end position="396"/>
    </location>
</feature>
<dbReference type="PROSITE" id="PS00211">
    <property type="entry name" value="ABC_TRANSPORTER_1"/>
    <property type="match status" value="1"/>
</dbReference>
<accession>A0AAF0TI76</accession>
<evidence type="ECO:0000256" key="3">
    <source>
        <dbReference type="ARBA" id="ARBA00022448"/>
    </source>
</evidence>
<feature type="compositionally biased region" description="Polar residues" evidence="9">
    <location>
        <begin position="995"/>
        <end position="1007"/>
    </location>
</feature>
<evidence type="ECO:0000256" key="9">
    <source>
        <dbReference type="SAM" id="MobiDB-lite"/>
    </source>
</evidence>
<feature type="region of interest" description="Disordered" evidence="9">
    <location>
        <begin position="1203"/>
        <end position="1345"/>
    </location>
</feature>
<feature type="compositionally biased region" description="Basic and acidic residues" evidence="9">
    <location>
        <begin position="1249"/>
        <end position="1261"/>
    </location>
</feature>
<dbReference type="GO" id="GO:0140359">
    <property type="term" value="F:ABC-type transporter activity"/>
    <property type="evidence" value="ECO:0007669"/>
    <property type="project" value="InterPro"/>
</dbReference>
<keyword evidence="13" id="KW-1185">Reference proteome</keyword>
<dbReference type="EMBL" id="CP133614">
    <property type="protein sequence ID" value="WMV21472.1"/>
    <property type="molecule type" value="Genomic_DNA"/>
</dbReference>
<dbReference type="InterPro" id="IPR026082">
    <property type="entry name" value="ABCA"/>
</dbReference>
<dbReference type="PANTHER" id="PTHR19229">
    <property type="entry name" value="ATP-BINDING CASSETTE TRANSPORTER SUBFAMILY A ABCA"/>
    <property type="match status" value="1"/>
</dbReference>
<keyword evidence="5" id="KW-0547">Nucleotide-binding</keyword>
<keyword evidence="4 10" id="KW-0812">Transmembrane</keyword>
<feature type="region of interest" description="Disordered" evidence="9">
    <location>
        <begin position="959"/>
        <end position="1086"/>
    </location>
</feature>
<feature type="compositionally biased region" description="Polar residues" evidence="9">
    <location>
        <begin position="1269"/>
        <end position="1289"/>
    </location>
</feature>
<dbReference type="InterPro" id="IPR003593">
    <property type="entry name" value="AAA+_ATPase"/>
</dbReference>
<keyword evidence="8 10" id="KW-0472">Membrane</keyword>
<gene>
    <name evidence="12" type="ORF">MTR67_014857</name>
</gene>
<evidence type="ECO:0000256" key="6">
    <source>
        <dbReference type="ARBA" id="ARBA00022840"/>
    </source>
</evidence>
<evidence type="ECO:0000256" key="1">
    <source>
        <dbReference type="ARBA" id="ARBA00004141"/>
    </source>
</evidence>
<evidence type="ECO:0000259" key="11">
    <source>
        <dbReference type="PROSITE" id="PS50893"/>
    </source>
</evidence>
<dbReference type="Pfam" id="PF12698">
    <property type="entry name" value="ABC2_membrane_3"/>
    <property type="match status" value="1"/>
</dbReference>
<feature type="compositionally biased region" description="Low complexity" evidence="9">
    <location>
        <begin position="1042"/>
        <end position="1051"/>
    </location>
</feature>
<dbReference type="FunFam" id="3.40.50.300:FF:000665">
    <property type="entry name" value="ABC transporter A family member 2"/>
    <property type="match status" value="1"/>
</dbReference>
<feature type="domain" description="ABC transporter" evidence="11">
    <location>
        <begin position="553"/>
        <end position="798"/>
    </location>
</feature>
<dbReference type="SUPFAM" id="SSF52540">
    <property type="entry name" value="P-loop containing nucleoside triphosphate hydrolases"/>
    <property type="match status" value="1"/>
</dbReference>
<keyword evidence="7 10" id="KW-1133">Transmembrane helix</keyword>
<comment type="subcellular location">
    <subcellularLocation>
        <location evidence="1">Membrane</location>
        <topology evidence="1">Multi-pass membrane protein</topology>
    </subcellularLocation>
</comment>
<feature type="transmembrane region" description="Helical" evidence="10">
    <location>
        <begin position="457"/>
        <end position="475"/>
    </location>
</feature>
<evidence type="ECO:0000313" key="12">
    <source>
        <dbReference type="EMBL" id="WMV21472.1"/>
    </source>
</evidence>
<sequence length="1345" mass="148081">MEVQRGFPLLKQQYKALIKKNYLVSWRNKMATFLQLFASLFFIFLLFLIQRAIEARFSSSTSYKDVRDPEPLLSPPIPPCEDKNFITFPCYDFVWSGSQSPKIGQIVNGIMANNPGRSIPSSKGGQDVHNLTYLYGVEKLFLIDLGKPPLSGIGTSNVNELRRVESIDLGKPPPLSSVLTTSIKSSLRIALVLSFRTRDEVDDWLFKNPMRCPGALHFVERNASVISYGIQTNSTSVANRGVFEDPTFTFQIPLQLAAEREIARSLIGDPNFSWVVSLKEFAHPAFEVFSALRTIGPTFFLAVAMFGFVFQINALIIEKELKLRQAMTMMGLYDTAYWLSWFTWEGFITLLSSLLTVLFGMMFQFDFFLNNNFAVVFLLFFLFQLNMLVTAFGFPYSTDYSKSYRIIWSLFPPNLLAQGLQLLANATATPEDPGVSWSGRTKCAFNDTECVITMNEIYIWLVSTFFLWFVLAIYLDNTIPNISGVRKSAFYFLNPGYWTGKSGNKVKEGSVCSCTGSVPALDSIIPDDEDVLEEENVVKRQVTQGEVDSNVAVQLHGLVKIFPGTTKIGCCKCQRKSPFHAIKGLWVNLAKDQLFCLLGPNGAGKTTTINCLTGITPVTAGDALVYGESIRSSAGMSNIRSMIGVCPQFDILWDALSGQEHLHIFASIKGLPLGLIKEVVEKSLAEVKLTQAARMRAGSYSGGMKRRLSVAIALIGEPKLVILDEPTTGMDPITRRHVWDIIEDAKKGRAIILTTHSMEEADILSDRIGIMAKGRLRCIGTSIRLKSRFGTGFIANVSFSGGTNGTPDREDTLRTSQPEAVKQFFKSRLDVVPTEENKSFLTFIIPHAKEKLLTDFFAELQDRDKEFGISDIQLGLTTLEEVFLNIARQAELEDVAEGSSATLTLNTGLSLQIPIGARFVKIPGTESAENPIGTMVEVYWDQDDSGRLCISGHSPDMPIPAHVQLRDPPTDTSSSGFLRKRKQIQGTVIDPAQITGATNAKRSSSATKLLRYPLRSGTKPKEEKPPLTDASNSSVPRRGKPVSSVSKSISVLDLGKEKSAAKPPRRLSIQSKSSASPASRAVGTITPISEARAKRSVINQGKTNTPLSALAKSSNGKESNRLFSALYWLSQIKLSESAAKHSISLGFFKLALEAGCEPLQRLRDELKSYVQRHSLLDLGEPVKQLFESYNISHDFEQLQVSETCSHAPQDGTPSSDDEVHSSSSVAGTEKSEPEVVTKDAIETWQVAEPTKETSSRKDIATKNHKSVSKIATTPNSTEVAATPKSTEVSGTIKKKLENPKQKPNKNKAKRQGKKSAGVEGPANAGTAEIALPEDKENMDAPQLEV</sequence>
<dbReference type="InterPro" id="IPR056788">
    <property type="entry name" value="ABCA2/9/11_C"/>
</dbReference>
<dbReference type="InterPro" id="IPR003439">
    <property type="entry name" value="ABC_transporter-like_ATP-bd"/>
</dbReference>
<dbReference type="InterPro" id="IPR027417">
    <property type="entry name" value="P-loop_NTPase"/>
</dbReference>
<feature type="compositionally biased region" description="Basic residues" evidence="9">
    <location>
        <begin position="1302"/>
        <end position="1313"/>
    </location>
</feature>
<dbReference type="PROSITE" id="PS50893">
    <property type="entry name" value="ABC_TRANSPORTER_2"/>
    <property type="match status" value="1"/>
</dbReference>
<dbReference type="GO" id="GO:0016887">
    <property type="term" value="F:ATP hydrolysis activity"/>
    <property type="evidence" value="ECO:0007669"/>
    <property type="project" value="InterPro"/>
</dbReference>
<evidence type="ECO:0000256" key="5">
    <source>
        <dbReference type="ARBA" id="ARBA00022741"/>
    </source>
</evidence>
<dbReference type="SMART" id="SM00382">
    <property type="entry name" value="AAA"/>
    <property type="match status" value="1"/>
</dbReference>
<proteinExistence type="inferred from homology"/>
<dbReference type="InterPro" id="IPR013525">
    <property type="entry name" value="ABC2_TM"/>
</dbReference>
<dbReference type="Pfam" id="PF00005">
    <property type="entry name" value="ABC_tran"/>
    <property type="match status" value="1"/>
</dbReference>
<protein>
    <recommendedName>
        <fullName evidence="11">ABC transporter domain-containing protein</fullName>
    </recommendedName>
</protein>
<evidence type="ECO:0000256" key="7">
    <source>
        <dbReference type="ARBA" id="ARBA00022989"/>
    </source>
</evidence>
<dbReference type="InterPro" id="IPR017871">
    <property type="entry name" value="ABC_transporter-like_CS"/>
</dbReference>
<dbReference type="GO" id="GO:0005524">
    <property type="term" value="F:ATP binding"/>
    <property type="evidence" value="ECO:0007669"/>
    <property type="project" value="UniProtKB-KW"/>
</dbReference>
<dbReference type="Gene3D" id="3.40.50.300">
    <property type="entry name" value="P-loop containing nucleotide triphosphate hydrolases"/>
    <property type="match status" value="1"/>
</dbReference>
<feature type="transmembrane region" description="Helical" evidence="10">
    <location>
        <begin position="338"/>
        <end position="361"/>
    </location>
</feature>
<dbReference type="Pfam" id="PF25158">
    <property type="entry name" value="ABCA11_C"/>
    <property type="match status" value="1"/>
</dbReference>
<keyword evidence="3" id="KW-0813">Transport</keyword>
<dbReference type="GO" id="GO:0016020">
    <property type="term" value="C:membrane"/>
    <property type="evidence" value="ECO:0007669"/>
    <property type="project" value="UniProtKB-SubCell"/>
</dbReference>
<evidence type="ECO:0000313" key="13">
    <source>
        <dbReference type="Proteomes" id="UP001234989"/>
    </source>
</evidence>
<keyword evidence="6" id="KW-0067">ATP-binding</keyword>
<evidence type="ECO:0000256" key="10">
    <source>
        <dbReference type="SAM" id="Phobius"/>
    </source>
</evidence>
<dbReference type="Proteomes" id="UP001234989">
    <property type="component" value="Chromosome 3"/>
</dbReference>
<organism evidence="12 13">
    <name type="scientific">Solanum verrucosum</name>
    <dbReference type="NCBI Taxonomy" id="315347"/>
    <lineage>
        <taxon>Eukaryota</taxon>
        <taxon>Viridiplantae</taxon>
        <taxon>Streptophyta</taxon>
        <taxon>Embryophyta</taxon>
        <taxon>Tracheophyta</taxon>
        <taxon>Spermatophyta</taxon>
        <taxon>Magnoliopsida</taxon>
        <taxon>eudicotyledons</taxon>
        <taxon>Gunneridae</taxon>
        <taxon>Pentapetalae</taxon>
        <taxon>asterids</taxon>
        <taxon>lamiids</taxon>
        <taxon>Solanales</taxon>
        <taxon>Solanaceae</taxon>
        <taxon>Solanoideae</taxon>
        <taxon>Solaneae</taxon>
        <taxon>Solanum</taxon>
    </lineage>
</organism>
<feature type="transmembrane region" description="Helical" evidence="10">
    <location>
        <begin position="30"/>
        <end position="49"/>
    </location>
</feature>
<dbReference type="PANTHER" id="PTHR19229:SF205">
    <property type="entry name" value="ABC TRANSPORTER A FAMILY MEMBER 1-RELATED"/>
    <property type="match status" value="1"/>
</dbReference>